<organism evidence="1 2">
    <name type="scientific">Pseudozobellia thermophila</name>
    <dbReference type="NCBI Taxonomy" id="192903"/>
    <lineage>
        <taxon>Bacteria</taxon>
        <taxon>Pseudomonadati</taxon>
        <taxon>Bacteroidota</taxon>
        <taxon>Flavobacteriia</taxon>
        <taxon>Flavobacteriales</taxon>
        <taxon>Flavobacteriaceae</taxon>
        <taxon>Pseudozobellia</taxon>
    </lineage>
</organism>
<dbReference type="EMBL" id="FQYU01000004">
    <property type="protein sequence ID" value="SHJ35824.1"/>
    <property type="molecule type" value="Genomic_DNA"/>
</dbReference>
<evidence type="ECO:0000313" key="1">
    <source>
        <dbReference type="EMBL" id="SHJ35824.1"/>
    </source>
</evidence>
<dbReference type="OrthoDB" id="1431622at2"/>
<sequence length="139" mass="16371">MNKEPISTDTKRKAAELHWQVQQWKSQFQNLDDQLEFMSQLLDSYIFQTDLTDLSERVDDLKVRTEKTKAIKKEVRDRISRHESKLGNLLNGSDRESEPRFYNDHDKLATMVDTCTKAFQDLKSEVFSCGNDILKKRRS</sequence>
<dbReference type="AlphaFoldDB" id="A0A1M6IMX9"/>
<dbReference type="STRING" id="192903.SAMN04488513_10453"/>
<evidence type="ECO:0000313" key="2">
    <source>
        <dbReference type="Proteomes" id="UP000184543"/>
    </source>
</evidence>
<dbReference type="Proteomes" id="UP000184543">
    <property type="component" value="Unassembled WGS sequence"/>
</dbReference>
<keyword evidence="2" id="KW-1185">Reference proteome</keyword>
<accession>A0A1M6IMX9</accession>
<reference evidence="2" key="1">
    <citation type="submission" date="2016-11" db="EMBL/GenBank/DDBJ databases">
        <authorList>
            <person name="Varghese N."/>
            <person name="Submissions S."/>
        </authorList>
    </citation>
    <scope>NUCLEOTIDE SEQUENCE [LARGE SCALE GENOMIC DNA]</scope>
    <source>
        <strain evidence="2">DSM 19858</strain>
    </source>
</reference>
<dbReference type="InterPro" id="IPR014158">
    <property type="entry name" value="T4SS_VirB5"/>
</dbReference>
<name>A0A1M6IMX9_9FLAO</name>
<protein>
    <submittedName>
        <fullName evidence="1">Uncharacterized protein</fullName>
    </submittedName>
</protein>
<dbReference type="Pfam" id="PF07996">
    <property type="entry name" value="T4SS"/>
    <property type="match status" value="1"/>
</dbReference>
<dbReference type="RefSeq" id="WP_072994093.1">
    <property type="nucleotide sequence ID" value="NZ_FQYU01000004.1"/>
</dbReference>
<proteinExistence type="predicted"/>
<gene>
    <name evidence="1" type="ORF">SAMN04488513_10453</name>
</gene>